<evidence type="ECO:0000256" key="1">
    <source>
        <dbReference type="SAM" id="MobiDB-lite"/>
    </source>
</evidence>
<evidence type="ECO:0000313" key="3">
    <source>
        <dbReference type="Proteomes" id="UP000240568"/>
    </source>
</evidence>
<dbReference type="EMBL" id="KY984068">
    <property type="protein sequence ID" value="ARW58880.1"/>
    <property type="molecule type" value="Genomic_DNA"/>
</dbReference>
<feature type="region of interest" description="Disordered" evidence="1">
    <location>
        <begin position="43"/>
        <end position="105"/>
    </location>
</feature>
<gene>
    <name evidence="2" type="ORF">Y3_240</name>
</gene>
<organism evidence="2 3">
    <name type="scientific">Erwinia phage vB_EamM_Y3</name>
    <dbReference type="NCBI Taxonomy" id="1983553"/>
    <lineage>
        <taxon>Viruses</taxon>
        <taxon>Duplodnaviria</taxon>
        <taxon>Heunggongvirae</taxon>
        <taxon>Uroviricota</taxon>
        <taxon>Caudoviricetes</taxon>
        <taxon>Sasquatchvirus</taxon>
        <taxon>Sasquatchvirus Y3</taxon>
    </lineage>
</organism>
<accession>A0A2H4IBL6</accession>
<protein>
    <submittedName>
        <fullName evidence="2">Uncharacterized protein</fullName>
    </submittedName>
</protein>
<evidence type="ECO:0000313" key="2">
    <source>
        <dbReference type="EMBL" id="ARW58880.1"/>
    </source>
</evidence>
<feature type="compositionally biased region" description="Polar residues" evidence="1">
    <location>
        <begin position="90"/>
        <end position="105"/>
    </location>
</feature>
<dbReference type="Proteomes" id="UP000240568">
    <property type="component" value="Segment"/>
</dbReference>
<proteinExistence type="predicted"/>
<name>A0A2H4IBL6_9CAUD</name>
<sequence length="105" mass="11992">MEMLISLSHEIRIEEQDVKPVTQPTDQAQQALALKDQQRIVEDYGIDASPEEIEKGEKERTEQEEEKAEEAKKTVPQDLGQFKQSDESENNAAKIQQSHDNLTDL</sequence>
<reference evidence="2 3" key="1">
    <citation type="submission" date="2017-04" db="EMBL/GenBank/DDBJ databases">
        <authorList>
            <person name="Afonso C.L."/>
            <person name="Miller P.J."/>
            <person name="Scott M.A."/>
            <person name="Spackman E."/>
            <person name="Goraichik I."/>
            <person name="Dimitrov K.M."/>
            <person name="Suarez D.L."/>
            <person name="Swayne D.E."/>
        </authorList>
    </citation>
    <scope>NUCLEOTIDE SEQUENCE [LARGE SCALE GENOMIC DNA]</scope>
</reference>
<feature type="compositionally biased region" description="Basic and acidic residues" evidence="1">
    <location>
        <begin position="52"/>
        <end position="61"/>
    </location>
</feature>
<keyword evidence="3" id="KW-1185">Reference proteome</keyword>